<accession>A0A9P3FZT4</accession>
<sequence>MSAASLFRPLPCQPSPLSSQTSSTDRLYHPSPITSPLALVLPRPLHVPALYRRRLLTSCFPASPHCHVPDPSRRVNPCPSARYHN</sequence>
<evidence type="ECO:0000313" key="3">
    <source>
        <dbReference type="Proteomes" id="UP000703269"/>
    </source>
</evidence>
<dbReference type="EMBL" id="BPQB01000002">
    <property type="protein sequence ID" value="GJE85626.1"/>
    <property type="molecule type" value="Genomic_DNA"/>
</dbReference>
<keyword evidence="3" id="KW-1185">Reference proteome</keyword>
<feature type="region of interest" description="Disordered" evidence="1">
    <location>
        <begin position="1"/>
        <end position="29"/>
    </location>
</feature>
<protein>
    <submittedName>
        <fullName evidence="2">Uncharacterized protein</fullName>
    </submittedName>
</protein>
<name>A0A9P3FZT4_9APHY</name>
<dbReference type="Proteomes" id="UP000703269">
    <property type="component" value="Unassembled WGS sequence"/>
</dbReference>
<dbReference type="AlphaFoldDB" id="A0A9P3FZT4"/>
<evidence type="ECO:0000313" key="2">
    <source>
        <dbReference type="EMBL" id="GJE85626.1"/>
    </source>
</evidence>
<gene>
    <name evidence="2" type="ORF">PsYK624_017050</name>
</gene>
<comment type="caution">
    <text evidence="2">The sequence shown here is derived from an EMBL/GenBank/DDBJ whole genome shotgun (WGS) entry which is preliminary data.</text>
</comment>
<evidence type="ECO:0000256" key="1">
    <source>
        <dbReference type="SAM" id="MobiDB-lite"/>
    </source>
</evidence>
<reference evidence="2 3" key="1">
    <citation type="submission" date="2021-08" db="EMBL/GenBank/DDBJ databases">
        <title>Draft Genome Sequence of Phanerochaete sordida strain YK-624.</title>
        <authorList>
            <person name="Mori T."/>
            <person name="Dohra H."/>
            <person name="Suzuki T."/>
            <person name="Kawagishi H."/>
            <person name="Hirai H."/>
        </authorList>
    </citation>
    <scope>NUCLEOTIDE SEQUENCE [LARGE SCALE GENOMIC DNA]</scope>
    <source>
        <strain evidence="2 3">YK-624</strain>
    </source>
</reference>
<feature type="compositionally biased region" description="Low complexity" evidence="1">
    <location>
        <begin position="15"/>
        <end position="24"/>
    </location>
</feature>
<organism evidence="2 3">
    <name type="scientific">Phanerochaete sordida</name>
    <dbReference type="NCBI Taxonomy" id="48140"/>
    <lineage>
        <taxon>Eukaryota</taxon>
        <taxon>Fungi</taxon>
        <taxon>Dikarya</taxon>
        <taxon>Basidiomycota</taxon>
        <taxon>Agaricomycotina</taxon>
        <taxon>Agaricomycetes</taxon>
        <taxon>Polyporales</taxon>
        <taxon>Phanerochaetaceae</taxon>
        <taxon>Phanerochaete</taxon>
    </lineage>
</organism>
<feature type="region of interest" description="Disordered" evidence="1">
    <location>
        <begin position="65"/>
        <end position="85"/>
    </location>
</feature>
<proteinExistence type="predicted"/>